<feature type="binding site" evidence="8">
    <location>
        <begin position="167"/>
        <end position="169"/>
    </location>
    <ligand>
        <name>ATP</name>
        <dbReference type="ChEBI" id="CHEBI:30616"/>
    </ligand>
</feature>
<keyword evidence="5 8" id="KW-0648">Protein biosynthesis</keyword>
<evidence type="ECO:0000313" key="10">
    <source>
        <dbReference type="EMBL" id="GHO55060.1"/>
    </source>
</evidence>
<organism evidence="10 11">
    <name type="scientific">Ktedonobacter robiniae</name>
    <dbReference type="NCBI Taxonomy" id="2778365"/>
    <lineage>
        <taxon>Bacteria</taxon>
        <taxon>Bacillati</taxon>
        <taxon>Chloroflexota</taxon>
        <taxon>Ktedonobacteria</taxon>
        <taxon>Ktedonobacterales</taxon>
        <taxon>Ktedonobacteraceae</taxon>
        <taxon>Ktedonobacter</taxon>
    </lineage>
</organism>
<evidence type="ECO:0000256" key="8">
    <source>
        <dbReference type="HAMAP-Rule" id="MF_00140"/>
    </source>
</evidence>
<dbReference type="Proteomes" id="UP000654345">
    <property type="component" value="Unassembled WGS sequence"/>
</dbReference>
<keyword evidence="3 8" id="KW-0547">Nucleotide-binding</keyword>
<dbReference type="GO" id="GO:0016874">
    <property type="term" value="F:ligase activity"/>
    <property type="evidence" value="ECO:0007669"/>
    <property type="project" value="UniProtKB-KW"/>
</dbReference>
<feature type="binding site" evidence="8">
    <location>
        <position position="155"/>
    </location>
    <ligand>
        <name>L-tryptophan</name>
        <dbReference type="ChEBI" id="CHEBI:57912"/>
    </ligand>
</feature>
<keyword evidence="2 8" id="KW-0436">Ligase</keyword>
<dbReference type="CDD" id="cd00806">
    <property type="entry name" value="TrpRS_core"/>
    <property type="match status" value="1"/>
</dbReference>
<dbReference type="SUPFAM" id="SSF52374">
    <property type="entry name" value="Nucleotidylyl transferase"/>
    <property type="match status" value="1"/>
</dbReference>
<feature type="short sequence motif" description="'KMSKS' region" evidence="8">
    <location>
        <begin position="216"/>
        <end position="220"/>
    </location>
</feature>
<feature type="binding site" evidence="8">
    <location>
        <begin position="216"/>
        <end position="220"/>
    </location>
    <ligand>
        <name>ATP</name>
        <dbReference type="ChEBI" id="CHEBI:30616"/>
    </ligand>
</feature>
<evidence type="ECO:0000256" key="3">
    <source>
        <dbReference type="ARBA" id="ARBA00022741"/>
    </source>
</evidence>
<keyword evidence="4 8" id="KW-0067">ATP-binding</keyword>
<keyword evidence="8" id="KW-0963">Cytoplasm</keyword>
<evidence type="ECO:0000256" key="7">
    <source>
        <dbReference type="ARBA" id="ARBA00049929"/>
    </source>
</evidence>
<dbReference type="HAMAP" id="MF_00140_B">
    <property type="entry name" value="Trp_tRNA_synth_B"/>
    <property type="match status" value="1"/>
</dbReference>
<sequence length="349" mass="39123">MTIEMNAKATEQLAAGTGKPPVKKRTFSGVQPTGNIHLGNYLGAIRNWVEGQAQYENIFCIVDLHAITLPIDARELHENTRKLAALYLAVGLDLEHCKLFVQSHVQEHAELSWILNCFTPMGWLNRMTQFKTKAADDPDSVSNGLYSYPVLMASDILLYHAHYVPVGDDQRQHVELTRDIAQRFNSLYKQPVFTLPQAQIRDVAARIMSLSEPTKKMSKSDPDPQSRINLLDDPKVIKKKIGRAQTDSERLVKFDPQRPGITSLLGIYQAITGKEQAVIEAEFEGKGYGDFKATLTEQLVATLEPIQKRYYEYINDMGELENILKQGADAVRPSAQETVRNVKTVVGLG</sequence>
<dbReference type="PANTHER" id="PTHR43766">
    <property type="entry name" value="TRYPTOPHAN--TRNA LIGASE, MITOCHONDRIAL"/>
    <property type="match status" value="1"/>
</dbReference>
<dbReference type="Gene3D" id="1.10.240.10">
    <property type="entry name" value="Tyrosyl-Transfer RNA Synthetase"/>
    <property type="match status" value="1"/>
</dbReference>
<name>A0ABQ3URS2_9CHLR</name>
<dbReference type="Pfam" id="PF00579">
    <property type="entry name" value="tRNA-synt_1b"/>
    <property type="match status" value="1"/>
</dbReference>
<dbReference type="InterPro" id="IPR014729">
    <property type="entry name" value="Rossmann-like_a/b/a_fold"/>
</dbReference>
<evidence type="ECO:0000313" key="11">
    <source>
        <dbReference type="Proteomes" id="UP000654345"/>
    </source>
</evidence>
<dbReference type="InterPro" id="IPR001412">
    <property type="entry name" value="aa-tRNA-synth_I_CS"/>
</dbReference>
<proteinExistence type="inferred from homology"/>
<dbReference type="InterPro" id="IPR002306">
    <property type="entry name" value="Trp-tRNA-ligase"/>
</dbReference>
<comment type="subcellular location">
    <subcellularLocation>
        <location evidence="8">Cytoplasm</location>
    </subcellularLocation>
</comment>
<comment type="catalytic activity">
    <reaction evidence="7 8">
        <text>tRNA(Trp) + L-tryptophan + ATP = L-tryptophyl-tRNA(Trp) + AMP + diphosphate + H(+)</text>
        <dbReference type="Rhea" id="RHEA:24080"/>
        <dbReference type="Rhea" id="RHEA-COMP:9671"/>
        <dbReference type="Rhea" id="RHEA-COMP:9705"/>
        <dbReference type="ChEBI" id="CHEBI:15378"/>
        <dbReference type="ChEBI" id="CHEBI:30616"/>
        <dbReference type="ChEBI" id="CHEBI:33019"/>
        <dbReference type="ChEBI" id="CHEBI:57912"/>
        <dbReference type="ChEBI" id="CHEBI:78442"/>
        <dbReference type="ChEBI" id="CHEBI:78535"/>
        <dbReference type="ChEBI" id="CHEBI:456215"/>
        <dbReference type="EC" id="6.1.1.2"/>
    </reaction>
</comment>
<evidence type="ECO:0000256" key="4">
    <source>
        <dbReference type="ARBA" id="ARBA00022840"/>
    </source>
</evidence>
<protein>
    <recommendedName>
        <fullName evidence="8">Tryptophan--tRNA ligase</fullName>
        <ecNumber evidence="8">6.1.1.2</ecNumber>
    </recommendedName>
    <alternativeName>
        <fullName evidence="8">Tryptophanyl-tRNA synthetase</fullName>
        <shortName evidence="8">TrpRS</shortName>
    </alternativeName>
</protein>
<evidence type="ECO:0000256" key="2">
    <source>
        <dbReference type="ARBA" id="ARBA00022598"/>
    </source>
</evidence>
<comment type="function">
    <text evidence="8">Catalyzes the attachment of tryptophan to tRNA(Trp).</text>
</comment>
<dbReference type="InterPro" id="IPR002305">
    <property type="entry name" value="aa-tRNA-synth_Ic"/>
</dbReference>
<dbReference type="NCBIfam" id="TIGR00233">
    <property type="entry name" value="trpS"/>
    <property type="match status" value="1"/>
</dbReference>
<dbReference type="InterPro" id="IPR024109">
    <property type="entry name" value="Trp-tRNA-ligase_bac-type"/>
</dbReference>
<keyword evidence="11" id="KW-1185">Reference proteome</keyword>
<dbReference type="PROSITE" id="PS00178">
    <property type="entry name" value="AA_TRNA_LIGASE_I"/>
    <property type="match status" value="1"/>
</dbReference>
<dbReference type="EC" id="6.1.1.2" evidence="8"/>
<dbReference type="EMBL" id="BNJG01000001">
    <property type="protein sequence ID" value="GHO55060.1"/>
    <property type="molecule type" value="Genomic_DNA"/>
</dbReference>
<feature type="short sequence motif" description="'HIGH' region" evidence="8">
    <location>
        <begin position="32"/>
        <end position="40"/>
    </location>
</feature>
<gene>
    <name evidence="8 10" type="primary">trpS</name>
    <name evidence="10" type="ORF">KSB_35350</name>
</gene>
<evidence type="ECO:0000256" key="5">
    <source>
        <dbReference type="ARBA" id="ARBA00022917"/>
    </source>
</evidence>
<evidence type="ECO:0000256" key="1">
    <source>
        <dbReference type="ARBA" id="ARBA00005594"/>
    </source>
</evidence>
<dbReference type="PANTHER" id="PTHR43766:SF1">
    <property type="entry name" value="TRYPTOPHAN--TRNA LIGASE, MITOCHONDRIAL"/>
    <property type="match status" value="1"/>
</dbReference>
<comment type="similarity">
    <text evidence="1 8 9">Belongs to the class-I aminoacyl-tRNA synthetase family.</text>
</comment>
<dbReference type="InterPro" id="IPR050203">
    <property type="entry name" value="Trp-tRNA_synthetase"/>
</dbReference>
<reference evidence="10 11" key="1">
    <citation type="journal article" date="2021" name="Int. J. Syst. Evol. Microbiol.">
        <title>Reticulibacter mediterranei gen. nov., sp. nov., within the new family Reticulibacteraceae fam. nov., and Ktedonospora formicarum gen. nov., sp. nov., Ktedonobacter robiniae sp. nov., Dictyobacter formicarum sp. nov. and Dictyobacter arantiisoli sp. nov., belonging to the class Ktedonobacteria.</title>
        <authorList>
            <person name="Yabe S."/>
            <person name="Zheng Y."/>
            <person name="Wang C.M."/>
            <person name="Sakai Y."/>
            <person name="Abe K."/>
            <person name="Yokota A."/>
            <person name="Donadio S."/>
            <person name="Cavaletti L."/>
            <person name="Monciardini P."/>
        </authorList>
    </citation>
    <scope>NUCLEOTIDE SEQUENCE [LARGE SCALE GENOMIC DNA]</scope>
    <source>
        <strain evidence="10 11">SOSP1-30</strain>
    </source>
</reference>
<keyword evidence="6 8" id="KW-0030">Aminoacyl-tRNA synthetase</keyword>
<accession>A0ABQ3URS2</accession>
<feature type="binding site" evidence="8">
    <location>
        <begin position="31"/>
        <end position="33"/>
    </location>
    <ligand>
        <name>ATP</name>
        <dbReference type="ChEBI" id="CHEBI:30616"/>
    </ligand>
</feature>
<dbReference type="PRINTS" id="PR01039">
    <property type="entry name" value="TRNASYNTHTRP"/>
</dbReference>
<comment type="subunit">
    <text evidence="8">Homodimer.</text>
</comment>
<feature type="binding site" evidence="8">
    <location>
        <begin position="39"/>
        <end position="40"/>
    </location>
    <ligand>
        <name>ATP</name>
        <dbReference type="ChEBI" id="CHEBI:30616"/>
    </ligand>
</feature>
<feature type="binding site" evidence="8">
    <location>
        <position position="207"/>
    </location>
    <ligand>
        <name>ATP</name>
        <dbReference type="ChEBI" id="CHEBI:30616"/>
    </ligand>
</feature>
<evidence type="ECO:0000256" key="9">
    <source>
        <dbReference type="RuleBase" id="RU363036"/>
    </source>
</evidence>
<evidence type="ECO:0000256" key="6">
    <source>
        <dbReference type="ARBA" id="ARBA00023146"/>
    </source>
</evidence>
<comment type="caution">
    <text evidence="10">The sequence shown here is derived from an EMBL/GenBank/DDBJ whole genome shotgun (WGS) entry which is preliminary data.</text>
</comment>
<dbReference type="Gene3D" id="3.40.50.620">
    <property type="entry name" value="HUPs"/>
    <property type="match status" value="1"/>
</dbReference>